<evidence type="ECO:0000313" key="7">
    <source>
        <dbReference type="Proteomes" id="UP001321786"/>
    </source>
</evidence>
<keyword evidence="3" id="KW-0732">Signal</keyword>
<dbReference type="PANTHER" id="PTHR30290:SF9">
    <property type="entry name" value="OLIGOPEPTIDE-BINDING PROTEIN APPA"/>
    <property type="match status" value="1"/>
</dbReference>
<dbReference type="Gene3D" id="3.40.190.10">
    <property type="entry name" value="Periplasmic binding protein-like II"/>
    <property type="match status" value="1"/>
</dbReference>
<evidence type="ECO:0000313" key="6">
    <source>
        <dbReference type="EMBL" id="BEP28048.1"/>
    </source>
</evidence>
<comment type="similarity">
    <text evidence="1">Belongs to the bacterial solute-binding protein 5 family.</text>
</comment>
<dbReference type="Gene3D" id="3.10.105.10">
    <property type="entry name" value="Dipeptide-binding Protein, Domain 3"/>
    <property type="match status" value="1"/>
</dbReference>
<organism evidence="6 7">
    <name type="scientific">Helicovermis profundi</name>
    <dbReference type="NCBI Taxonomy" id="3065157"/>
    <lineage>
        <taxon>Bacteria</taxon>
        <taxon>Bacillati</taxon>
        <taxon>Bacillota</taxon>
        <taxon>Clostridia</taxon>
        <taxon>Helicovermis</taxon>
    </lineage>
</organism>
<sequence length="556" mass="61817">MKKRFYVLLLILVMIVSFGLTGCSSPATEKTEAPSDDAAKTTETTDTAPAPAKEKVLIFARSGDSVSLDPSNATDGESFYVARNVLDTLVDYAEDSTAIIPALATSWETKNEEGTIWEFHLRKGVKFHDGTDFNADAVVFNFDRWMNEDNEYRFDGENFEYWGYMFGGYPGIVKSVTAVDENTVDVELNTPNAPFISNLAMPSFAISSPTAIKKYKGDIFKNPVGTGPFKFVEWLKDDKIVLEKNENYWGEGPKLDKLIFRSIPDNSARLLELQAGTIDMMTGVSPDDAQIIKDDPNLQLYLRPSMNVGYLAMNMMKKPFDDVRVRQALNYAVDKDSIIKAFYGGLAEPAKNPIPPSLWGYNDDITAYEYNPEKAKALLAEAGYPDGFKTTLWAMPVARPYMPQPKEIATALQQQFAAIGVDAEIVTMDWATYLAKGENGEHDTYLLGWTGDNGDPDNFMYVLLDKDNANVGSAGNVAFYKSEAVHKLLIEAQQESDQAKRAELYKQAQVIIHNDAPWVPLVHSTPPIAAKKSVKNYVPHPTGGESIFWKVDIDNN</sequence>
<feature type="domain" description="Solute-binding protein family 5" evidence="5">
    <location>
        <begin position="99"/>
        <end position="469"/>
    </location>
</feature>
<accession>A0AAU9E469</accession>
<gene>
    <name evidence="6" type="ORF">HLPR_03790</name>
</gene>
<dbReference type="GO" id="GO:0042597">
    <property type="term" value="C:periplasmic space"/>
    <property type="evidence" value="ECO:0007669"/>
    <property type="project" value="UniProtKB-ARBA"/>
</dbReference>
<dbReference type="RefSeq" id="WP_338536396.1">
    <property type="nucleotide sequence ID" value="NZ_AP028654.1"/>
</dbReference>
<protein>
    <submittedName>
        <fullName evidence="6">ABC transporter substrate-binding protein</fullName>
    </submittedName>
</protein>
<dbReference type="PANTHER" id="PTHR30290">
    <property type="entry name" value="PERIPLASMIC BINDING COMPONENT OF ABC TRANSPORTER"/>
    <property type="match status" value="1"/>
</dbReference>
<name>A0AAU9E469_9FIRM</name>
<dbReference type="PROSITE" id="PS51257">
    <property type="entry name" value="PROKAR_LIPOPROTEIN"/>
    <property type="match status" value="1"/>
</dbReference>
<dbReference type="GO" id="GO:1904680">
    <property type="term" value="F:peptide transmembrane transporter activity"/>
    <property type="evidence" value="ECO:0007669"/>
    <property type="project" value="TreeGrafter"/>
</dbReference>
<feature type="compositionally biased region" description="Basic and acidic residues" evidence="4">
    <location>
        <begin position="29"/>
        <end position="40"/>
    </location>
</feature>
<reference evidence="6 7" key="1">
    <citation type="submission" date="2023-08" db="EMBL/GenBank/DDBJ databases">
        <title>Helicovermis profunda gen. nov., sp. nov., a novel mesophilic, fermentative bacterium within the Bacillota from a deep-sea hydrothermal vent chimney.</title>
        <authorList>
            <person name="Miyazaki U."/>
            <person name="Mizutani D."/>
            <person name="Hashimoto Y."/>
            <person name="Tame A."/>
            <person name="Sawayama S."/>
            <person name="Miyazaki J."/>
            <person name="Takai K."/>
            <person name="Nakagawa S."/>
        </authorList>
    </citation>
    <scope>NUCLEOTIDE SEQUENCE [LARGE SCALE GENOMIC DNA]</scope>
    <source>
        <strain evidence="6 7">S502</strain>
    </source>
</reference>
<dbReference type="InterPro" id="IPR000914">
    <property type="entry name" value="SBP_5_dom"/>
</dbReference>
<evidence type="ECO:0000259" key="5">
    <source>
        <dbReference type="Pfam" id="PF00496"/>
    </source>
</evidence>
<dbReference type="Proteomes" id="UP001321786">
    <property type="component" value="Chromosome"/>
</dbReference>
<dbReference type="GO" id="GO:0015833">
    <property type="term" value="P:peptide transport"/>
    <property type="evidence" value="ECO:0007669"/>
    <property type="project" value="TreeGrafter"/>
</dbReference>
<keyword evidence="7" id="KW-1185">Reference proteome</keyword>
<dbReference type="Pfam" id="PF00496">
    <property type="entry name" value="SBP_bac_5"/>
    <property type="match status" value="1"/>
</dbReference>
<proteinExistence type="inferred from homology"/>
<dbReference type="SUPFAM" id="SSF53850">
    <property type="entry name" value="Periplasmic binding protein-like II"/>
    <property type="match status" value="1"/>
</dbReference>
<evidence type="ECO:0000256" key="3">
    <source>
        <dbReference type="ARBA" id="ARBA00022729"/>
    </source>
</evidence>
<evidence type="ECO:0000256" key="2">
    <source>
        <dbReference type="ARBA" id="ARBA00022448"/>
    </source>
</evidence>
<feature type="region of interest" description="Disordered" evidence="4">
    <location>
        <begin position="26"/>
        <end position="48"/>
    </location>
</feature>
<dbReference type="EMBL" id="AP028654">
    <property type="protein sequence ID" value="BEP28048.1"/>
    <property type="molecule type" value="Genomic_DNA"/>
</dbReference>
<dbReference type="InterPro" id="IPR030678">
    <property type="entry name" value="Peptide/Ni-bd"/>
</dbReference>
<dbReference type="InterPro" id="IPR039424">
    <property type="entry name" value="SBP_5"/>
</dbReference>
<dbReference type="PIRSF" id="PIRSF002741">
    <property type="entry name" value="MppA"/>
    <property type="match status" value="1"/>
</dbReference>
<dbReference type="AlphaFoldDB" id="A0AAU9E469"/>
<keyword evidence="2" id="KW-0813">Transport</keyword>
<dbReference type="KEGG" id="hprf:HLPR_03790"/>
<evidence type="ECO:0000256" key="4">
    <source>
        <dbReference type="SAM" id="MobiDB-lite"/>
    </source>
</evidence>
<dbReference type="GO" id="GO:0043190">
    <property type="term" value="C:ATP-binding cassette (ABC) transporter complex"/>
    <property type="evidence" value="ECO:0007669"/>
    <property type="project" value="InterPro"/>
</dbReference>
<dbReference type="Gene3D" id="3.90.76.10">
    <property type="entry name" value="Dipeptide-binding Protein, Domain 1"/>
    <property type="match status" value="1"/>
</dbReference>
<dbReference type="CDD" id="cd08493">
    <property type="entry name" value="PBP2_DppA_like"/>
    <property type="match status" value="1"/>
</dbReference>
<evidence type="ECO:0000256" key="1">
    <source>
        <dbReference type="ARBA" id="ARBA00005695"/>
    </source>
</evidence>